<evidence type="ECO:0000313" key="4">
    <source>
        <dbReference type="Proteomes" id="UP000261023"/>
    </source>
</evidence>
<feature type="transmembrane region" description="Helical" evidence="1">
    <location>
        <begin position="17"/>
        <end position="34"/>
    </location>
</feature>
<name>A0A374P8G1_9FIRM</name>
<feature type="transmembrane region" description="Helical" evidence="1">
    <location>
        <begin position="208"/>
        <end position="226"/>
    </location>
</feature>
<evidence type="ECO:0000313" key="3">
    <source>
        <dbReference type="EMBL" id="RGJ03418.1"/>
    </source>
</evidence>
<comment type="caution">
    <text evidence="3">The sequence shown here is derived from an EMBL/GenBank/DDBJ whole genome shotgun (WGS) entry which is preliminary data.</text>
</comment>
<feature type="transmembrane region" description="Helical" evidence="1">
    <location>
        <begin position="343"/>
        <end position="360"/>
    </location>
</feature>
<organism evidence="3 5">
    <name type="scientific">Hungatella hathewayi</name>
    <dbReference type="NCBI Taxonomy" id="154046"/>
    <lineage>
        <taxon>Bacteria</taxon>
        <taxon>Bacillati</taxon>
        <taxon>Bacillota</taxon>
        <taxon>Clostridia</taxon>
        <taxon>Lachnospirales</taxon>
        <taxon>Lachnospiraceae</taxon>
        <taxon>Hungatella</taxon>
    </lineage>
</organism>
<proteinExistence type="predicted"/>
<reference evidence="4 5" key="1">
    <citation type="submission" date="2018-08" db="EMBL/GenBank/DDBJ databases">
        <title>A genome reference for cultivated species of the human gut microbiota.</title>
        <authorList>
            <person name="Zou Y."/>
            <person name="Xue W."/>
            <person name="Luo G."/>
        </authorList>
    </citation>
    <scope>NUCLEOTIDE SEQUENCE [LARGE SCALE GENOMIC DNA]</scope>
    <source>
        <strain evidence="2 4">AF19-13AC</strain>
        <strain evidence="3 5">TM09-12</strain>
    </source>
</reference>
<dbReference type="AlphaFoldDB" id="A0A374P8G1"/>
<feature type="transmembrane region" description="Helical" evidence="1">
    <location>
        <begin position="315"/>
        <end position="337"/>
    </location>
</feature>
<evidence type="ECO:0000256" key="1">
    <source>
        <dbReference type="SAM" id="Phobius"/>
    </source>
</evidence>
<accession>A0A374P8G1</accession>
<dbReference type="EMBL" id="QSON01000006">
    <property type="protein sequence ID" value="RGJ03418.1"/>
    <property type="molecule type" value="Genomic_DNA"/>
</dbReference>
<evidence type="ECO:0000313" key="2">
    <source>
        <dbReference type="EMBL" id="RGD69177.1"/>
    </source>
</evidence>
<evidence type="ECO:0008006" key="6">
    <source>
        <dbReference type="Google" id="ProtNLM"/>
    </source>
</evidence>
<evidence type="ECO:0000313" key="5">
    <source>
        <dbReference type="Proteomes" id="UP000263014"/>
    </source>
</evidence>
<dbReference type="Proteomes" id="UP000263014">
    <property type="component" value="Unassembled WGS sequence"/>
</dbReference>
<feature type="transmembrane region" description="Helical" evidence="1">
    <location>
        <begin position="390"/>
        <end position="408"/>
    </location>
</feature>
<keyword evidence="1" id="KW-0472">Membrane</keyword>
<feature type="transmembrane region" description="Helical" evidence="1">
    <location>
        <begin position="139"/>
        <end position="161"/>
    </location>
</feature>
<dbReference type="OrthoDB" id="1929811at2"/>
<dbReference type="EMBL" id="QTJW01000012">
    <property type="protein sequence ID" value="RGD69177.1"/>
    <property type="molecule type" value="Genomic_DNA"/>
</dbReference>
<gene>
    <name evidence="2" type="ORF">DWX31_18520</name>
    <name evidence="3" type="ORF">DXD79_13505</name>
</gene>
<sequence length="626" mass="71229">MTEKHFMDGIGKWKDEIIAAGLLMAFAFFINRGIEIKGLYMDDLYLWSCYGEQTFGQFIFPMGSTRFRFLYYLAAWLELAVIGNHIGWFVPLNIILNGCIAYSVYRFGKRLSRSYLMGLGCGFLYLLSRMSYYQISQVYGLMESLALWAALGILYCLLRYVDEKGDGKKYLIQSCVLYFAVCFIHERYLALLPLIYLAILYKKGKKKAFWFLPAGVFAVVMAIRVLTTGGVAPAGTGGTNVAETFSVMTSIRYAIDQVLYIFGINAGPGHLSGASWTESPSWIHVQIIAADLVLLVLVILAVIRVIRDKEGRLKYLRDISLFLIFIALCIGASSVTIRVETRWIYVSMTAAYLLAAYLYGMITAKPEHGKVVDIKREARKAADKKAGRQSAVLCGGLFLVYIIIMFPVENYYRGQYPNLYFWADQQRYNSLAEETYGKYGDDIFGRKIYIIGNSYQMSDFTARTFFKEFDRDRKAEGTEVHFIDSIHDIGLITNNMLVLKEDPAHNEFQDVTDFVRNLKCEAVYGYYRDGWMDESAEVRVMTGTSGVIKLEIYYPGELTGSEISKISLNGERVKDLVINQNTMKLEIEAEPNQIACLRFDNNFYLKDAGEQRGEKRFSMIVNFAAD</sequence>
<keyword evidence="1" id="KW-0812">Transmembrane</keyword>
<dbReference type="RefSeq" id="WP_029467243.1">
    <property type="nucleotide sequence ID" value="NZ_QSON01000006.1"/>
</dbReference>
<feature type="transmembrane region" description="Helical" evidence="1">
    <location>
        <begin position="282"/>
        <end position="303"/>
    </location>
</feature>
<keyword evidence="1" id="KW-1133">Transmembrane helix</keyword>
<protein>
    <recommendedName>
        <fullName evidence="6">Glycosyltransferase RgtA/B/C/D-like domain-containing protein</fullName>
    </recommendedName>
</protein>
<feature type="transmembrane region" description="Helical" evidence="1">
    <location>
        <begin position="176"/>
        <end position="201"/>
    </location>
</feature>
<dbReference type="Proteomes" id="UP000261023">
    <property type="component" value="Unassembled WGS sequence"/>
</dbReference>